<comment type="subunit">
    <text evidence="7">Monomer. Binds directly to the core enzyme of the DNA-dependent RNA polymerase and to nascent RNA.</text>
</comment>
<dbReference type="Pfam" id="PF14520">
    <property type="entry name" value="HHH_5"/>
    <property type="match status" value="1"/>
</dbReference>
<dbReference type="EMBL" id="DRKP01000023">
    <property type="protein sequence ID" value="HEB95214.1"/>
    <property type="molecule type" value="Genomic_DNA"/>
</dbReference>
<dbReference type="GO" id="GO:0031564">
    <property type="term" value="P:transcription antitermination"/>
    <property type="evidence" value="ECO:0007669"/>
    <property type="project" value="UniProtKB-UniRule"/>
</dbReference>
<dbReference type="PANTHER" id="PTHR22648:SF0">
    <property type="entry name" value="TRANSCRIPTION TERMINATION_ANTITERMINATION PROTEIN NUSA"/>
    <property type="match status" value="1"/>
</dbReference>
<dbReference type="SUPFAM" id="SSF50249">
    <property type="entry name" value="Nucleic acid-binding proteins"/>
    <property type="match status" value="1"/>
</dbReference>
<dbReference type="CDD" id="cd02134">
    <property type="entry name" value="KH-II_NusA_rpt1"/>
    <property type="match status" value="1"/>
</dbReference>
<dbReference type="InterPro" id="IPR010995">
    <property type="entry name" value="DNA_repair_Rad51/TF_NusA_a-hlx"/>
</dbReference>
<comment type="caution">
    <text evidence="9">The sequence shown here is derived from an EMBL/GenBank/DDBJ whole genome shotgun (WGS) entry which is preliminary data.</text>
</comment>
<sequence>MNKEILLVVDVVSNEKDVDKEIIFEAIEAALASATRKKHGGEIDVRVAIDRETGDYTSYRRWEVIEEPDEEEGFHEERQILLEDARRDNPDIQPGDFIEEPMDSIAFGRIAAQTAKQVIVQKVREAERAKVVEAYRERVGELVTGVVKRIDRGNVTVDLGGNAEAVILREEMIPRESVRSGDRIRGYLYEVRPEPRGPQLFVSRTRPELLIELFKLEVPEVGEGLIEIIGAARDPGQRAKIAVLSKDPRIDPVGACVGMRGSRVQAVSNELNGERVDIILWNENPAQFVINAMSPADVVSIVVDEDSHSMNVAVTEENLSQAIGRGGQNVRLASELTGWELNVMSEEEAAAQSEEEARQLIGNFMEQLDVDEEVATILVQEGFSTLEEVAYVPVTEMLEIDEFDPEIVDALRSRAKDVLLTRALAREESLTEEPEEDLLNMEGMDRGLAFELAARGVKSMEDLAEQSVDELMEIEGMDEERAGKLIMTARAPWFADEQQG</sequence>
<dbReference type="NCBIfam" id="TIGR01953">
    <property type="entry name" value="NusA"/>
    <property type="match status" value="1"/>
</dbReference>
<dbReference type="FunFam" id="3.30.300.20:FF:000002">
    <property type="entry name" value="Transcription termination/antitermination protein NusA"/>
    <property type="match status" value="1"/>
</dbReference>
<keyword evidence="1 7" id="KW-0806">Transcription termination</keyword>
<dbReference type="SUPFAM" id="SSF69705">
    <property type="entry name" value="Transcription factor NusA, N-terminal domain"/>
    <property type="match status" value="1"/>
</dbReference>
<feature type="domain" description="S1 motif" evidence="8">
    <location>
        <begin position="140"/>
        <end position="205"/>
    </location>
</feature>
<dbReference type="SMART" id="SM00316">
    <property type="entry name" value="S1"/>
    <property type="match status" value="1"/>
</dbReference>
<evidence type="ECO:0000256" key="5">
    <source>
        <dbReference type="ARBA" id="ARBA00023015"/>
    </source>
</evidence>
<comment type="similarity">
    <text evidence="7">Belongs to the NusA family.</text>
</comment>
<evidence type="ECO:0000256" key="1">
    <source>
        <dbReference type="ARBA" id="ARBA00022472"/>
    </source>
</evidence>
<dbReference type="FunFam" id="1.10.150.20:FF:000018">
    <property type="entry name" value="Transcription termination/antitermination protein NusA"/>
    <property type="match status" value="1"/>
</dbReference>
<dbReference type="InterPro" id="IPR004087">
    <property type="entry name" value="KH_dom"/>
</dbReference>
<dbReference type="HAMAP" id="MF_00945_B">
    <property type="entry name" value="NusA_B"/>
    <property type="match status" value="1"/>
</dbReference>
<dbReference type="InterPro" id="IPR003029">
    <property type="entry name" value="S1_domain"/>
</dbReference>
<dbReference type="NCBIfam" id="TIGR01954">
    <property type="entry name" value="nusA_Cterm_rpt"/>
    <property type="match status" value="2"/>
</dbReference>
<dbReference type="InterPro" id="IPR030842">
    <property type="entry name" value="TF_NusA_bacterial"/>
</dbReference>
<dbReference type="Pfam" id="PF00575">
    <property type="entry name" value="S1"/>
    <property type="match status" value="1"/>
</dbReference>
<evidence type="ECO:0000256" key="6">
    <source>
        <dbReference type="ARBA" id="ARBA00023163"/>
    </source>
</evidence>
<proteinExistence type="inferred from homology"/>
<comment type="function">
    <text evidence="7">Participates in both transcription termination and antitermination.</text>
</comment>
<dbReference type="SMART" id="SM00322">
    <property type="entry name" value="KH"/>
    <property type="match status" value="2"/>
</dbReference>
<dbReference type="FunFam" id="1.10.150.20:FF:000015">
    <property type="entry name" value="Transcription termination/antitermination protein NusA"/>
    <property type="match status" value="1"/>
</dbReference>
<dbReference type="InterPro" id="IPR036555">
    <property type="entry name" value="NusA_N_sf"/>
</dbReference>
<evidence type="ECO:0000313" key="9">
    <source>
        <dbReference type="EMBL" id="HEB95214.1"/>
    </source>
</evidence>
<dbReference type="Gene3D" id="1.10.150.20">
    <property type="entry name" value="5' to 3' exonuclease, C-terminal subdomain"/>
    <property type="match status" value="2"/>
</dbReference>
<evidence type="ECO:0000256" key="7">
    <source>
        <dbReference type="HAMAP-Rule" id="MF_00945"/>
    </source>
</evidence>
<keyword evidence="4 7" id="KW-0694">RNA-binding</keyword>
<organism evidence="9">
    <name type="scientific">Sedimenticola thiotaurini</name>
    <dbReference type="NCBI Taxonomy" id="1543721"/>
    <lineage>
        <taxon>Bacteria</taxon>
        <taxon>Pseudomonadati</taxon>
        <taxon>Pseudomonadota</taxon>
        <taxon>Gammaproteobacteria</taxon>
        <taxon>Chromatiales</taxon>
        <taxon>Sedimenticolaceae</taxon>
        <taxon>Sedimenticola</taxon>
    </lineage>
</organism>
<dbReference type="InterPro" id="IPR015946">
    <property type="entry name" value="KH_dom-like_a/b"/>
</dbReference>
<dbReference type="Proteomes" id="UP000886251">
    <property type="component" value="Unassembled WGS sequence"/>
</dbReference>
<dbReference type="InterPro" id="IPR012340">
    <property type="entry name" value="NA-bd_OB-fold"/>
</dbReference>
<protein>
    <recommendedName>
        <fullName evidence="7">Transcription termination/antitermination protein NusA</fullName>
    </recommendedName>
</protein>
<dbReference type="InterPro" id="IPR013735">
    <property type="entry name" value="TF_NusA_N"/>
</dbReference>
<dbReference type="FunFam" id="2.40.50.140:FF:000058">
    <property type="entry name" value="Transcription termination/antitermination protein NusA"/>
    <property type="match status" value="1"/>
</dbReference>
<reference evidence="9" key="1">
    <citation type="journal article" date="2020" name="mSystems">
        <title>Genome- and Community-Level Interaction Insights into Carbon Utilization and Element Cycling Functions of Hydrothermarchaeota in Hydrothermal Sediment.</title>
        <authorList>
            <person name="Zhou Z."/>
            <person name="Liu Y."/>
            <person name="Xu W."/>
            <person name="Pan J."/>
            <person name="Luo Z.H."/>
            <person name="Li M."/>
        </authorList>
    </citation>
    <scope>NUCLEOTIDE SEQUENCE [LARGE SCALE GENOMIC DNA]</scope>
    <source>
        <strain evidence="9">HyVt-443</strain>
    </source>
</reference>
<dbReference type="Pfam" id="PF08529">
    <property type="entry name" value="NusA_N"/>
    <property type="match status" value="1"/>
</dbReference>
<dbReference type="InterPro" id="IPR010213">
    <property type="entry name" value="TF_NusA"/>
</dbReference>
<dbReference type="CDD" id="cd04455">
    <property type="entry name" value="S1_NusA"/>
    <property type="match status" value="1"/>
</dbReference>
<dbReference type="SUPFAM" id="SSF47794">
    <property type="entry name" value="Rad51 N-terminal domain-like"/>
    <property type="match status" value="2"/>
</dbReference>
<dbReference type="PANTHER" id="PTHR22648">
    <property type="entry name" value="TRANSCRIPTION TERMINATION FACTOR NUSA"/>
    <property type="match status" value="1"/>
</dbReference>
<dbReference type="InterPro" id="IPR009019">
    <property type="entry name" value="KH_sf_prok-type"/>
</dbReference>
<dbReference type="CDD" id="cd22529">
    <property type="entry name" value="KH-II_NusA_rpt2"/>
    <property type="match status" value="1"/>
</dbReference>
<evidence type="ECO:0000256" key="3">
    <source>
        <dbReference type="ARBA" id="ARBA00022814"/>
    </source>
</evidence>
<dbReference type="Pfam" id="PF26594">
    <property type="entry name" value="KH_NusA_2nd"/>
    <property type="match status" value="1"/>
</dbReference>
<dbReference type="GO" id="GO:0003700">
    <property type="term" value="F:DNA-binding transcription factor activity"/>
    <property type="evidence" value="ECO:0007669"/>
    <property type="project" value="InterPro"/>
</dbReference>
<accession>A0A831RMF6</accession>
<keyword evidence="2 7" id="KW-0963">Cytoplasm</keyword>
<evidence type="ECO:0000256" key="2">
    <source>
        <dbReference type="ARBA" id="ARBA00022490"/>
    </source>
</evidence>
<gene>
    <name evidence="7 9" type="primary">nusA</name>
    <name evidence="9" type="ORF">ENI96_02130</name>
</gene>
<dbReference type="Gene3D" id="3.30.1480.10">
    <property type="entry name" value="NusA, N-terminal domain"/>
    <property type="match status" value="1"/>
</dbReference>
<dbReference type="PROSITE" id="PS50126">
    <property type="entry name" value="S1"/>
    <property type="match status" value="1"/>
</dbReference>
<keyword evidence="3 7" id="KW-0889">Transcription antitermination</keyword>
<dbReference type="AlphaFoldDB" id="A0A831RMF6"/>
<dbReference type="Gene3D" id="3.30.300.20">
    <property type="match status" value="2"/>
</dbReference>
<dbReference type="Pfam" id="PF13184">
    <property type="entry name" value="KH_NusA_1st"/>
    <property type="match status" value="1"/>
</dbReference>
<keyword evidence="5 7" id="KW-0805">Transcription regulation</keyword>
<comment type="subcellular location">
    <subcellularLocation>
        <location evidence="7">Cytoplasm</location>
    </subcellularLocation>
</comment>
<dbReference type="InterPro" id="IPR058582">
    <property type="entry name" value="KH_NusA_2nd"/>
</dbReference>
<evidence type="ECO:0000256" key="4">
    <source>
        <dbReference type="ARBA" id="ARBA00022884"/>
    </source>
</evidence>
<keyword evidence="6 7" id="KW-0804">Transcription</keyword>
<name>A0A831RMF6_9GAMM</name>
<dbReference type="GO" id="GO:0006353">
    <property type="term" value="P:DNA-templated transcription termination"/>
    <property type="evidence" value="ECO:0007669"/>
    <property type="project" value="UniProtKB-UniRule"/>
</dbReference>
<dbReference type="GO" id="GO:0005829">
    <property type="term" value="C:cytosol"/>
    <property type="evidence" value="ECO:0007669"/>
    <property type="project" value="TreeGrafter"/>
</dbReference>
<dbReference type="InterPro" id="IPR025249">
    <property type="entry name" value="TF_NusA_KH_1st"/>
</dbReference>
<dbReference type="SUPFAM" id="SSF54814">
    <property type="entry name" value="Prokaryotic type KH domain (KH-domain type II)"/>
    <property type="match status" value="2"/>
</dbReference>
<dbReference type="FunFam" id="3.30.300.20:FF:000005">
    <property type="entry name" value="Transcription termination/antitermination protein NusA"/>
    <property type="match status" value="1"/>
</dbReference>
<dbReference type="GO" id="GO:0000166">
    <property type="term" value="F:nucleotide binding"/>
    <property type="evidence" value="ECO:0007669"/>
    <property type="project" value="InterPro"/>
</dbReference>
<dbReference type="Gene3D" id="2.40.50.140">
    <property type="entry name" value="Nucleic acid-binding proteins"/>
    <property type="match status" value="1"/>
</dbReference>
<dbReference type="InterPro" id="IPR010214">
    <property type="entry name" value="Tscrpt_termin_fac_NusA_C_rpt"/>
</dbReference>
<dbReference type="GO" id="GO:0003723">
    <property type="term" value="F:RNA binding"/>
    <property type="evidence" value="ECO:0007669"/>
    <property type="project" value="UniProtKB-UniRule"/>
</dbReference>
<evidence type="ECO:0000259" key="8">
    <source>
        <dbReference type="PROSITE" id="PS50126"/>
    </source>
</evidence>
<dbReference type="PROSITE" id="PS50084">
    <property type="entry name" value="KH_TYPE_1"/>
    <property type="match status" value="1"/>
</dbReference>